<dbReference type="InterPro" id="IPR005174">
    <property type="entry name" value="KIB1-4_b-propeller"/>
</dbReference>
<dbReference type="AlphaFoldDB" id="A0ABD3E870"/>
<feature type="region of interest" description="Disordered" evidence="1">
    <location>
        <begin position="31"/>
        <end position="50"/>
    </location>
</feature>
<protein>
    <recommendedName>
        <fullName evidence="2">KIB1-4 beta-propeller domain-containing protein</fullName>
    </recommendedName>
</protein>
<comment type="caution">
    <text evidence="3">The sequence shown here is derived from an EMBL/GenBank/DDBJ whole genome shotgun (WGS) entry which is preliminary data.</text>
</comment>
<evidence type="ECO:0000313" key="4">
    <source>
        <dbReference type="Proteomes" id="UP001632038"/>
    </source>
</evidence>
<keyword evidence="4" id="KW-1185">Reference proteome</keyword>
<evidence type="ECO:0000313" key="3">
    <source>
        <dbReference type="EMBL" id="KAL3649300.1"/>
    </source>
</evidence>
<reference evidence="4" key="1">
    <citation type="journal article" date="2024" name="IScience">
        <title>Strigolactones Initiate the Formation of Haustorium-like Structures in Castilleja.</title>
        <authorList>
            <person name="Buerger M."/>
            <person name="Peterson D."/>
            <person name="Chory J."/>
        </authorList>
    </citation>
    <scope>NUCLEOTIDE SEQUENCE [LARGE SCALE GENOMIC DNA]</scope>
</reference>
<proteinExistence type="predicted"/>
<dbReference type="EMBL" id="JAVIJP010000007">
    <property type="protein sequence ID" value="KAL3649300.1"/>
    <property type="molecule type" value="Genomic_DNA"/>
</dbReference>
<evidence type="ECO:0000259" key="2">
    <source>
        <dbReference type="Pfam" id="PF03478"/>
    </source>
</evidence>
<accession>A0ABD3E870</accession>
<dbReference type="PANTHER" id="PTHR44259:SF37">
    <property type="entry name" value="DUF1618 DOMAIN-CONTAINING PROTEIN"/>
    <property type="match status" value="1"/>
</dbReference>
<organism evidence="3 4">
    <name type="scientific">Castilleja foliolosa</name>
    <dbReference type="NCBI Taxonomy" id="1961234"/>
    <lineage>
        <taxon>Eukaryota</taxon>
        <taxon>Viridiplantae</taxon>
        <taxon>Streptophyta</taxon>
        <taxon>Embryophyta</taxon>
        <taxon>Tracheophyta</taxon>
        <taxon>Spermatophyta</taxon>
        <taxon>Magnoliopsida</taxon>
        <taxon>eudicotyledons</taxon>
        <taxon>Gunneridae</taxon>
        <taxon>Pentapetalae</taxon>
        <taxon>asterids</taxon>
        <taxon>lamiids</taxon>
        <taxon>Lamiales</taxon>
        <taxon>Orobanchaceae</taxon>
        <taxon>Pedicularideae</taxon>
        <taxon>Castillejinae</taxon>
        <taxon>Castilleja</taxon>
    </lineage>
</organism>
<dbReference type="PANTHER" id="PTHR44259">
    <property type="entry name" value="OS07G0183000 PROTEIN-RELATED"/>
    <property type="match status" value="1"/>
</dbReference>
<name>A0ABD3E870_9LAMI</name>
<feature type="domain" description="KIB1-4 beta-propeller" evidence="2">
    <location>
        <begin position="68"/>
        <end position="388"/>
    </location>
</feature>
<sequence>MVSFVSRLKGSAVLRLPFLLRAPTMSAAMSTVSSRSIKTPPDELLTSSKTGPSPWLMLPPKAGMVCKFYNLVEDRIESFGVELPDSDDAVLVGSSHGWLAFFNRRNNHVFLSNPLSGTLLKLPSIESVETDSKFRCRLGTVVSKLVLSSSPERDDCIAMICFEPGKSPYLWSRGSGSAHWTDVHGWFYESKKLFPDGPDRYTDARTYEDIVYCSSRKKFGYITEFQIAPHDCGEPLHPSQLEEHDLRGFVSHSLRHLMNRAEASVCEKCYFWLRENETLLKPCAQIPYLWFNEQRGELYILTRFLNAGHKTVGFFAFKIVYNEHGAPGDLILVDSLDGLAVFVGLNHTFAVSSPAEFGLKSDSIYFTDAANARVMPPAIHGHDNGIFDFVNKTLSPCPGPDYDDAQTLSTPVWFTPSP</sequence>
<evidence type="ECO:0000256" key="1">
    <source>
        <dbReference type="SAM" id="MobiDB-lite"/>
    </source>
</evidence>
<dbReference type="Pfam" id="PF03478">
    <property type="entry name" value="Beta-prop_KIB1-4"/>
    <property type="match status" value="1"/>
</dbReference>
<dbReference type="InterPro" id="IPR050942">
    <property type="entry name" value="F-box_BR-signaling"/>
</dbReference>
<dbReference type="Proteomes" id="UP001632038">
    <property type="component" value="Unassembled WGS sequence"/>
</dbReference>
<gene>
    <name evidence="3" type="ORF">CASFOL_005703</name>
</gene>